<accession>A0AAW0FHK6</accession>
<proteinExistence type="predicted"/>
<gene>
    <name evidence="1" type="ORF">QCA50_020974</name>
</gene>
<evidence type="ECO:0000313" key="2">
    <source>
        <dbReference type="Proteomes" id="UP001385951"/>
    </source>
</evidence>
<reference evidence="1 2" key="1">
    <citation type="submission" date="2022-09" db="EMBL/GenBank/DDBJ databases">
        <authorList>
            <person name="Palmer J.M."/>
        </authorList>
    </citation>
    <scope>NUCLEOTIDE SEQUENCE [LARGE SCALE GENOMIC DNA]</scope>
    <source>
        <strain evidence="1 2">DSM 7382</strain>
    </source>
</reference>
<evidence type="ECO:0008006" key="3">
    <source>
        <dbReference type="Google" id="ProtNLM"/>
    </source>
</evidence>
<dbReference type="EMBL" id="JASBNA010000137">
    <property type="protein sequence ID" value="KAK7676075.1"/>
    <property type="molecule type" value="Genomic_DNA"/>
</dbReference>
<comment type="caution">
    <text evidence="1">The sequence shown here is derived from an EMBL/GenBank/DDBJ whole genome shotgun (WGS) entry which is preliminary data.</text>
</comment>
<protein>
    <recommendedName>
        <fullName evidence="3">F-box domain-containing protein</fullName>
    </recommendedName>
</protein>
<keyword evidence="2" id="KW-1185">Reference proteome</keyword>
<organism evidence="1 2">
    <name type="scientific">Cerrena zonata</name>
    <dbReference type="NCBI Taxonomy" id="2478898"/>
    <lineage>
        <taxon>Eukaryota</taxon>
        <taxon>Fungi</taxon>
        <taxon>Dikarya</taxon>
        <taxon>Basidiomycota</taxon>
        <taxon>Agaricomycotina</taxon>
        <taxon>Agaricomycetes</taxon>
        <taxon>Polyporales</taxon>
        <taxon>Cerrenaceae</taxon>
        <taxon>Cerrena</taxon>
    </lineage>
</organism>
<sequence>MFFSRATASHILPRRHPYLTNLLTDTALEMHCALYNQDLLFNIAMYLHMLSAARNPDLLAFVLTCRSFCKPGLDVLWMHIHDPFPLMRLAPGYMDVEDDYMPDESWATFLSYSKRIRFLSSIVHNYDDTFYRSLRTVPGNLLPGIRHLVWYPESLLGLQRIYFAISHFLHTLELWIPAKDGMVIGAVENSNVLLTRLSQLCPNLENLHFDNAPFFLISPHDVECASQALCSFHRLRILDMKTSYKTYPITLESLRFLANLQTLEHLAVYVDDDFLPPWGPHLFILPSPFPSLVEISLTWDNTETSELIGSIIASISSPLIKVVNLFPRYDIAPSDLEAVLEAVGGHQSVGRVGISHVHFKHDSEEIDYDIDIPDRTIFPLFRLRHIFSFELEGFMLEYEDLLVYRMTQAWRNLITVIVSELDHHGQLRPAVDILDLQCFAKSTPYIREIKLPFISRLRGQGQLPSAQLRPGGQVNPITLHHGWTISPNALLAASFLYIVFGSLNLVGIDSGGRDDLDKALRCILQNRDLDGRVMWHRLPYRRWDTL</sequence>
<name>A0AAW0FHK6_9APHY</name>
<dbReference type="InterPro" id="IPR032675">
    <property type="entry name" value="LRR_dom_sf"/>
</dbReference>
<dbReference type="Gene3D" id="3.80.10.10">
    <property type="entry name" value="Ribonuclease Inhibitor"/>
    <property type="match status" value="1"/>
</dbReference>
<dbReference type="AlphaFoldDB" id="A0AAW0FHK6"/>
<dbReference type="Proteomes" id="UP001385951">
    <property type="component" value="Unassembled WGS sequence"/>
</dbReference>
<evidence type="ECO:0000313" key="1">
    <source>
        <dbReference type="EMBL" id="KAK7676075.1"/>
    </source>
</evidence>